<name>A0A7W4DE67_9GAMM</name>
<evidence type="ECO:0000313" key="2">
    <source>
        <dbReference type="Proteomes" id="UP000581189"/>
    </source>
</evidence>
<dbReference type="Proteomes" id="UP000581189">
    <property type="component" value="Unassembled WGS sequence"/>
</dbReference>
<evidence type="ECO:0000313" key="1">
    <source>
        <dbReference type="EMBL" id="MBB1520865.1"/>
    </source>
</evidence>
<gene>
    <name evidence="1" type="ORF">H3H45_16585</name>
</gene>
<dbReference type="AlphaFoldDB" id="A0A7W4DE67"/>
<protein>
    <recommendedName>
        <fullName evidence="3">Coenzyme Q (Ubiquinone) biosynthesis protein Coq4</fullName>
    </recommendedName>
</protein>
<keyword evidence="2" id="KW-1185">Reference proteome</keyword>
<proteinExistence type="predicted"/>
<sequence length="205" mass="23133">MTLKEELAAFYHRCGFADTADRQACTVPVYTGCLLVPLPNIETRHRYLKYHDLHHVATGYSTGRIGEGEVSAWELGTGSMFHSPLLGTMNLIALSTGLVLEPKRMWRAFRRGCRSRNLYPQTMRTKIDSEYWPDLPALRQELLESRRDPLPSALRSIEFGAYAATAMLIHALIAIPAVCTRVVTDIGLGYSFFKVIKPAKRNDLY</sequence>
<comment type="caution">
    <text evidence="1">The sequence shown here is derived from an EMBL/GenBank/DDBJ whole genome shotgun (WGS) entry which is preliminary data.</text>
</comment>
<organism evidence="1 2">
    <name type="scientific">Aquipseudomonas guryensis</name>
    <dbReference type="NCBI Taxonomy" id="2759165"/>
    <lineage>
        <taxon>Bacteria</taxon>
        <taxon>Pseudomonadati</taxon>
        <taxon>Pseudomonadota</taxon>
        <taxon>Gammaproteobacteria</taxon>
        <taxon>Pseudomonadales</taxon>
        <taxon>Pseudomonadaceae</taxon>
        <taxon>Aquipseudomonas</taxon>
    </lineage>
</organism>
<dbReference type="RefSeq" id="WP_182834806.1">
    <property type="nucleotide sequence ID" value="NZ_JACJFN010000004.1"/>
</dbReference>
<dbReference type="EMBL" id="JACJFN010000004">
    <property type="protein sequence ID" value="MBB1520865.1"/>
    <property type="molecule type" value="Genomic_DNA"/>
</dbReference>
<reference evidence="1 2" key="1">
    <citation type="submission" date="2020-08" db="EMBL/GenBank/DDBJ databases">
        <authorList>
            <person name="Kim C.M."/>
        </authorList>
    </citation>
    <scope>NUCLEOTIDE SEQUENCE [LARGE SCALE GENOMIC DNA]</scope>
    <source>
        <strain evidence="1 2">SR9</strain>
    </source>
</reference>
<evidence type="ECO:0008006" key="3">
    <source>
        <dbReference type="Google" id="ProtNLM"/>
    </source>
</evidence>
<accession>A0A7W4DE67</accession>